<dbReference type="Gene3D" id="1.10.260.40">
    <property type="entry name" value="lambda repressor-like DNA-binding domains"/>
    <property type="match status" value="1"/>
</dbReference>
<comment type="caution">
    <text evidence="4">The sequence shown here is derived from an EMBL/GenBank/DDBJ whole genome shotgun (WGS) entry which is preliminary data.</text>
</comment>
<dbReference type="EMBL" id="BAAASL010000001">
    <property type="protein sequence ID" value="GAA2707739.1"/>
    <property type="molecule type" value="Genomic_DNA"/>
</dbReference>
<dbReference type="InterPro" id="IPR010982">
    <property type="entry name" value="Lambda_DNA-bd_dom_sf"/>
</dbReference>
<dbReference type="SMART" id="SM00530">
    <property type="entry name" value="HTH_XRE"/>
    <property type="match status" value="1"/>
</dbReference>
<evidence type="ECO:0000256" key="2">
    <source>
        <dbReference type="SAM" id="Phobius"/>
    </source>
</evidence>
<feature type="compositionally biased region" description="Basic residues" evidence="1">
    <location>
        <begin position="161"/>
        <end position="173"/>
    </location>
</feature>
<feature type="transmembrane region" description="Helical" evidence="2">
    <location>
        <begin position="210"/>
        <end position="231"/>
    </location>
</feature>
<dbReference type="PROSITE" id="PS50943">
    <property type="entry name" value="HTH_CROC1"/>
    <property type="match status" value="1"/>
</dbReference>
<evidence type="ECO:0000259" key="3">
    <source>
        <dbReference type="PROSITE" id="PS50943"/>
    </source>
</evidence>
<keyword evidence="5" id="KW-1185">Reference proteome</keyword>
<proteinExistence type="predicted"/>
<evidence type="ECO:0000313" key="5">
    <source>
        <dbReference type="Proteomes" id="UP001500886"/>
    </source>
</evidence>
<keyword evidence="2" id="KW-0472">Membrane</keyword>
<evidence type="ECO:0000256" key="1">
    <source>
        <dbReference type="SAM" id="MobiDB-lite"/>
    </source>
</evidence>
<evidence type="ECO:0000313" key="4">
    <source>
        <dbReference type="EMBL" id="GAA2707739.1"/>
    </source>
</evidence>
<protein>
    <recommendedName>
        <fullName evidence="3">HTH cro/C1-type domain-containing protein</fullName>
    </recommendedName>
</protein>
<dbReference type="Proteomes" id="UP001500886">
    <property type="component" value="Unassembled WGS sequence"/>
</dbReference>
<dbReference type="CDD" id="cd00093">
    <property type="entry name" value="HTH_XRE"/>
    <property type="match status" value="1"/>
</dbReference>
<dbReference type="SUPFAM" id="SSF47413">
    <property type="entry name" value="lambda repressor-like DNA-binding domains"/>
    <property type="match status" value="1"/>
</dbReference>
<dbReference type="Pfam" id="PF13560">
    <property type="entry name" value="HTH_31"/>
    <property type="match status" value="1"/>
</dbReference>
<feature type="compositionally biased region" description="Pro residues" evidence="1">
    <location>
        <begin position="181"/>
        <end position="204"/>
    </location>
</feature>
<name>A0ABP6G337_9ACTN</name>
<dbReference type="RefSeq" id="WP_344432724.1">
    <property type="nucleotide sequence ID" value="NZ_BAAASL010000001.1"/>
</dbReference>
<organism evidence="4 5">
    <name type="scientific">Streptomyces luteosporeus</name>
    <dbReference type="NCBI Taxonomy" id="173856"/>
    <lineage>
        <taxon>Bacteria</taxon>
        <taxon>Bacillati</taxon>
        <taxon>Actinomycetota</taxon>
        <taxon>Actinomycetes</taxon>
        <taxon>Kitasatosporales</taxon>
        <taxon>Streptomycetaceae</taxon>
        <taxon>Streptomyces</taxon>
    </lineage>
</organism>
<gene>
    <name evidence="4" type="ORF">GCM10010315_02880</name>
</gene>
<reference evidence="5" key="1">
    <citation type="journal article" date="2019" name="Int. J. Syst. Evol. Microbiol.">
        <title>The Global Catalogue of Microorganisms (GCM) 10K type strain sequencing project: providing services to taxonomists for standard genome sequencing and annotation.</title>
        <authorList>
            <consortium name="The Broad Institute Genomics Platform"/>
            <consortium name="The Broad Institute Genome Sequencing Center for Infectious Disease"/>
            <person name="Wu L."/>
            <person name="Ma J."/>
        </authorList>
    </citation>
    <scope>NUCLEOTIDE SEQUENCE [LARGE SCALE GENOMIC DNA]</scope>
    <source>
        <strain evidence="5">JCM 4542</strain>
    </source>
</reference>
<sequence>MPRWRALPDELDPQVREFAEQLRRLVERSGLSIAAVADRTGYSKTSWERYLNGRLLPPRGAAEALAEATGTDVGHLGTLWELAERAWSRSELRHDVTMEAIRVAEARAALAGFGTPPANGAAAAPRTAALHGEGLGEGPDGTDLGLPRTPGAADVRDKAIPVRKQRKPKRSRKPKEEAGPSEPPQAQAPPPPGRFGPPAAAPPPTRRRNAVLFAVGAVGALFVVAAVVLLVGADDKGRTAPGAAATPSVSVAPSLPSGVRCTGADCAGKDPESMGCGGRHATTAGSVTVGAAYLEVRYSEVCGAAWARITQAGPGDTLRITSAGSAGGTESGRVDRGADGHTRMVAVSDSRQASACAALVSGRTGCTKRLAAQSALGPLG</sequence>
<keyword evidence="2" id="KW-1133">Transmembrane helix</keyword>
<feature type="region of interest" description="Disordered" evidence="1">
    <location>
        <begin position="320"/>
        <end position="339"/>
    </location>
</feature>
<feature type="domain" description="HTH cro/C1-type" evidence="3">
    <location>
        <begin position="22"/>
        <end position="76"/>
    </location>
</feature>
<dbReference type="InterPro" id="IPR021224">
    <property type="entry name" value="DUF2690"/>
</dbReference>
<accession>A0ABP6G337</accession>
<feature type="region of interest" description="Disordered" evidence="1">
    <location>
        <begin position="131"/>
        <end position="204"/>
    </location>
</feature>
<dbReference type="Pfam" id="PF10901">
    <property type="entry name" value="DUF2690"/>
    <property type="match status" value="1"/>
</dbReference>
<keyword evidence="2" id="KW-0812">Transmembrane</keyword>
<dbReference type="InterPro" id="IPR001387">
    <property type="entry name" value="Cro/C1-type_HTH"/>
</dbReference>